<evidence type="ECO:0000259" key="2">
    <source>
        <dbReference type="PROSITE" id="PS50011"/>
    </source>
</evidence>
<name>A0A135UTZ6_9PEZI</name>
<dbReference type="InterPro" id="IPR000719">
    <property type="entry name" value="Prot_kinase_dom"/>
</dbReference>
<dbReference type="PANTHER" id="PTHR24359:SF1">
    <property type="entry name" value="INHIBITOR OF NUCLEAR FACTOR KAPPA-B KINASE EPSILON SUBUNIT HOMOLOG 1-RELATED"/>
    <property type="match status" value="1"/>
</dbReference>
<protein>
    <recommendedName>
        <fullName evidence="2">Protein kinase domain-containing protein</fullName>
    </recommendedName>
</protein>
<dbReference type="STRING" id="1209931.A0A135UTZ6"/>
<keyword evidence="4" id="KW-1185">Reference proteome</keyword>
<dbReference type="InterPro" id="IPR036465">
    <property type="entry name" value="vWFA_dom_sf"/>
</dbReference>
<evidence type="ECO:0000313" key="3">
    <source>
        <dbReference type="EMBL" id="KXH63874.1"/>
    </source>
</evidence>
<reference evidence="3 4" key="1">
    <citation type="submission" date="2014-02" db="EMBL/GenBank/DDBJ databases">
        <title>The genome sequence of Colletotrichum salicis CBS 607.94.</title>
        <authorList>
            <person name="Baroncelli R."/>
            <person name="Thon M.R."/>
        </authorList>
    </citation>
    <scope>NUCLEOTIDE SEQUENCE [LARGE SCALE GENOMIC DNA]</scope>
    <source>
        <strain evidence="3 4">CBS 607.94</strain>
    </source>
</reference>
<evidence type="ECO:0000313" key="4">
    <source>
        <dbReference type="Proteomes" id="UP000070121"/>
    </source>
</evidence>
<dbReference type="SUPFAM" id="SSF53300">
    <property type="entry name" value="vWA-like"/>
    <property type="match status" value="1"/>
</dbReference>
<feature type="region of interest" description="Disordered" evidence="1">
    <location>
        <begin position="258"/>
        <end position="312"/>
    </location>
</feature>
<organism evidence="3 4">
    <name type="scientific">Colletotrichum salicis</name>
    <dbReference type="NCBI Taxonomy" id="1209931"/>
    <lineage>
        <taxon>Eukaryota</taxon>
        <taxon>Fungi</taxon>
        <taxon>Dikarya</taxon>
        <taxon>Ascomycota</taxon>
        <taxon>Pezizomycotina</taxon>
        <taxon>Sordariomycetes</taxon>
        <taxon>Hypocreomycetidae</taxon>
        <taxon>Glomerellales</taxon>
        <taxon>Glomerellaceae</taxon>
        <taxon>Colletotrichum</taxon>
        <taxon>Colletotrichum acutatum species complex</taxon>
    </lineage>
</organism>
<dbReference type="SUPFAM" id="SSF56112">
    <property type="entry name" value="Protein kinase-like (PK-like)"/>
    <property type="match status" value="1"/>
</dbReference>
<dbReference type="PANTHER" id="PTHR24359">
    <property type="entry name" value="SERINE/THREONINE-PROTEIN KINASE SBK1"/>
    <property type="match status" value="1"/>
</dbReference>
<evidence type="ECO:0000256" key="1">
    <source>
        <dbReference type="SAM" id="MobiDB-lite"/>
    </source>
</evidence>
<feature type="compositionally biased region" description="Basic and acidic residues" evidence="1">
    <location>
        <begin position="276"/>
        <end position="288"/>
    </location>
</feature>
<feature type="region of interest" description="Disordered" evidence="1">
    <location>
        <begin position="562"/>
        <end position="584"/>
    </location>
</feature>
<dbReference type="PROSITE" id="PS50011">
    <property type="entry name" value="PROTEIN_KINASE_DOM"/>
    <property type="match status" value="1"/>
</dbReference>
<dbReference type="OrthoDB" id="9992527at2759"/>
<feature type="domain" description="Protein kinase" evidence="2">
    <location>
        <begin position="1"/>
        <end position="218"/>
    </location>
</feature>
<sequence>MKQFSQSKEDAFHQELSVFRALAHQQAKLTNGRWHDDIKPENILGVQEDFKLADPGEARIKLAASEHERSTAIVTGGTRKYAAPEKARYLDGKTNFPSEVFQNSDVWSLGCVFSVAATYVVLGSQGISQYDKVRQHVFNIGSNADYHLVADASYDDDTVLEEVTQWHSYIRKLTRRTDDLTGRSAAQVRDEFEKLIERSSSVTSTASERIEDILHKINFDAGVAYEASTNEGSRLCRQGLGKPDDAPSSIARALEESLANDKGSSLGQHLMPTAQRLRDRRTLEEKTRAANRPPEPSQHNQRPAASKVPRPPMMTIHQLKGELRQLRKARSLNKLFESHVVAVKDGIFVVDNGDSMRQHWTEASYVLKLLVWRSLGYDDDGMELYFTNPATQASVKQRKTQKLEDFTNAMERADPHRAPPPGYKTNVLRKLDGIFSDYTQRAHTKLKPQTIIYLTDGAWQDSPPDSDLEDAIMARFKALAAACLPRTAPPASASDDGMDNVSKMLKKHRPTMIQFIAFGHNQAGIDRMKRLDDHVPNSNFPDFIDMEPSNGDVHKMFLGSLDPSWDQSENPVNIQSPYTWPRND</sequence>
<dbReference type="AlphaFoldDB" id="A0A135UTZ6"/>
<dbReference type="Proteomes" id="UP000070121">
    <property type="component" value="Unassembled WGS sequence"/>
</dbReference>
<accession>A0A135UTZ6</accession>
<gene>
    <name evidence="3" type="ORF">CSAL01_03108</name>
</gene>
<dbReference type="EMBL" id="JFFI01001036">
    <property type="protein sequence ID" value="KXH63874.1"/>
    <property type="molecule type" value="Genomic_DNA"/>
</dbReference>
<dbReference type="GO" id="GO:0005524">
    <property type="term" value="F:ATP binding"/>
    <property type="evidence" value="ECO:0007669"/>
    <property type="project" value="InterPro"/>
</dbReference>
<dbReference type="Gene3D" id="1.10.510.10">
    <property type="entry name" value="Transferase(Phosphotransferase) domain 1"/>
    <property type="match status" value="1"/>
</dbReference>
<comment type="caution">
    <text evidence="3">The sequence shown here is derived from an EMBL/GenBank/DDBJ whole genome shotgun (WGS) entry which is preliminary data.</text>
</comment>
<proteinExistence type="predicted"/>
<dbReference type="Pfam" id="PF00069">
    <property type="entry name" value="Pkinase"/>
    <property type="match status" value="1"/>
</dbReference>
<dbReference type="InterPro" id="IPR011009">
    <property type="entry name" value="Kinase-like_dom_sf"/>
</dbReference>
<dbReference type="GO" id="GO:0004674">
    <property type="term" value="F:protein serine/threonine kinase activity"/>
    <property type="evidence" value="ECO:0007669"/>
    <property type="project" value="TreeGrafter"/>
</dbReference>
<feature type="compositionally biased region" description="Polar residues" evidence="1">
    <location>
        <begin position="565"/>
        <end position="578"/>
    </location>
</feature>